<sequence length="238" mass="26082">RGPLSSVGEGPEGEAVSVEELLRRVQDSANLMDSAYAELSVADKYGQRWSWFIPALGSDSGLRGTMKIVEELLAMLRSATDIVAADKSLIFGMYSLPHSAALGPRGLDCFKATPWSANAAADLRWAVLGEAMELLAYRIERRHPMSCFQCRRRALGPPPHDWALLQGRAAAARRTQVGAYMLAWLSASRRFAGASAGQIPGYSVADILRLHIIMFHISELQQILTEMLGELERQALEA</sequence>
<dbReference type="EMBL" id="GBEZ01012116">
    <property type="protein sequence ID" value="JAC73744.1"/>
    <property type="molecule type" value="Transcribed_RNA"/>
</dbReference>
<protein>
    <submittedName>
        <fullName evidence="1">Uncharacterized protein</fullName>
    </submittedName>
</protein>
<gene>
    <name evidence="1" type="ORF">TSPGSL018_28010</name>
</gene>
<accession>A0A061RSL4</accession>
<reference evidence="1" key="1">
    <citation type="submission" date="2014-05" db="EMBL/GenBank/DDBJ databases">
        <title>The transcriptome of the halophilic microalga Tetraselmis sp. GSL018 isolated from the Great Salt Lake, Utah.</title>
        <authorList>
            <person name="Jinkerson R.E."/>
            <person name="D'Adamo S."/>
            <person name="Posewitz M.C."/>
        </authorList>
    </citation>
    <scope>NUCLEOTIDE SEQUENCE</scope>
    <source>
        <strain evidence="1">GSL018</strain>
    </source>
</reference>
<feature type="non-terminal residue" evidence="1">
    <location>
        <position position="1"/>
    </location>
</feature>
<dbReference type="AlphaFoldDB" id="A0A061RSL4"/>
<name>A0A061RSL4_9CHLO</name>
<proteinExistence type="predicted"/>
<evidence type="ECO:0000313" key="1">
    <source>
        <dbReference type="EMBL" id="JAC73744.1"/>
    </source>
</evidence>
<organism evidence="1">
    <name type="scientific">Tetraselmis sp. GSL018</name>
    <dbReference type="NCBI Taxonomy" id="582737"/>
    <lineage>
        <taxon>Eukaryota</taxon>
        <taxon>Viridiplantae</taxon>
        <taxon>Chlorophyta</taxon>
        <taxon>core chlorophytes</taxon>
        <taxon>Chlorodendrophyceae</taxon>
        <taxon>Chlorodendrales</taxon>
        <taxon>Chlorodendraceae</taxon>
        <taxon>Tetraselmis</taxon>
    </lineage>
</organism>